<dbReference type="AlphaFoldDB" id="A0A1I3QI05"/>
<dbReference type="Proteomes" id="UP000199559">
    <property type="component" value="Unassembled WGS sequence"/>
</dbReference>
<comment type="pathway">
    <text evidence="3 9">Carbohydrate metabolism; tricarboxylic acid cycle; oxaloacetate from (S)-malate (quinone route): step 1/1.</text>
</comment>
<dbReference type="GO" id="GO:0006099">
    <property type="term" value="P:tricarboxylic acid cycle"/>
    <property type="evidence" value="ECO:0007669"/>
    <property type="project" value="UniProtKB-UniRule"/>
</dbReference>
<dbReference type="UniPathway" id="UPA00223">
    <property type="reaction ID" value="UER01008"/>
</dbReference>
<dbReference type="STRING" id="1144750.SAMN05443431_106165"/>
<evidence type="ECO:0000256" key="1">
    <source>
        <dbReference type="ARBA" id="ARBA00001139"/>
    </source>
</evidence>
<dbReference type="NCBIfam" id="NF003606">
    <property type="entry name" value="PRK05257.2-1"/>
    <property type="match status" value="1"/>
</dbReference>
<evidence type="ECO:0000256" key="4">
    <source>
        <dbReference type="ARBA" id="ARBA00006389"/>
    </source>
</evidence>
<dbReference type="NCBIfam" id="TIGR01320">
    <property type="entry name" value="mal_quin_oxido"/>
    <property type="match status" value="1"/>
</dbReference>
<organism evidence="10 11">
    <name type="scientific">Olleya namhaensis</name>
    <dbReference type="NCBI Taxonomy" id="1144750"/>
    <lineage>
        <taxon>Bacteria</taxon>
        <taxon>Pseudomonadati</taxon>
        <taxon>Bacteroidota</taxon>
        <taxon>Flavobacteriia</taxon>
        <taxon>Flavobacteriales</taxon>
        <taxon>Flavobacteriaceae</taxon>
    </lineage>
</organism>
<comment type="cofactor">
    <cofactor evidence="2 9">
        <name>FAD</name>
        <dbReference type="ChEBI" id="CHEBI:57692"/>
    </cofactor>
</comment>
<dbReference type="Pfam" id="PF06039">
    <property type="entry name" value="Mqo"/>
    <property type="match status" value="1"/>
</dbReference>
<evidence type="ECO:0000256" key="2">
    <source>
        <dbReference type="ARBA" id="ARBA00001974"/>
    </source>
</evidence>
<accession>A0A1I3QI05</accession>
<evidence type="ECO:0000313" key="11">
    <source>
        <dbReference type="Proteomes" id="UP000199559"/>
    </source>
</evidence>
<sequence>MSKAKLDSKQEYDLICVGGGIMSATLALISKLLKPDLKVLIVERLSEVAQESSAAWNNAGTGHSALCELNYCPEEDGKVVIDKAIKICQQFEESKQFWSYLATHGLIEDPDSFIASVPHHSWVLGKENADYLEHRFNTMKHHFMFDTIQFTKDKSKMKEWFPLIMNNRDEDEVMAASRIDRGTEVNYGTLTKTLFNILETKFDTPVYCNMEVKDIDPSPDIDWTVEIENLETNQKHNLESKHVFIGAGGGSLLLLQKVEIDEKEGYGGFPISGEWLVCKNEAIIKQHNAKVYSKAGLGDPPMSTPHLDTRYINGKRELLFGPFAGFSPKFLKEGSNFDLFKSVKFDNISPLLGAFWHNLPLTKYLIEQVTSSHEDRMKELRKFVKDANSDDWEILVAGQRVQIIKKDEFEGGVLQFGTEVVSSKDGSITCLLGASPGASTATSVMLQVLEKAFPELLNSEEGKTVMDKMIPFYNIEVTEDLFKAQLKKSAVALKL</sequence>
<keyword evidence="7 9" id="KW-0274">FAD</keyword>
<keyword evidence="11" id="KW-1185">Reference proteome</keyword>
<evidence type="ECO:0000313" key="10">
    <source>
        <dbReference type="EMBL" id="SFJ33804.1"/>
    </source>
</evidence>
<name>A0A1I3QI05_9FLAO</name>
<gene>
    <name evidence="9" type="primary">mqo</name>
    <name evidence="10" type="ORF">SAMN05443431_106165</name>
</gene>
<dbReference type="HAMAP" id="MF_00212">
    <property type="entry name" value="MQO"/>
    <property type="match status" value="1"/>
</dbReference>
<keyword evidence="5 9" id="KW-0816">Tricarboxylic acid cycle</keyword>
<dbReference type="InterPro" id="IPR036188">
    <property type="entry name" value="FAD/NAD-bd_sf"/>
</dbReference>
<protein>
    <recommendedName>
        <fullName evidence="9">Probable malate:quinone oxidoreductase</fullName>
        <ecNumber evidence="9">1.1.5.4</ecNumber>
    </recommendedName>
    <alternativeName>
        <fullName evidence="9">MQO</fullName>
    </alternativeName>
    <alternativeName>
        <fullName evidence="9">Malate dehydrogenase [quinone]</fullName>
    </alternativeName>
</protein>
<dbReference type="EMBL" id="FORM01000006">
    <property type="protein sequence ID" value="SFJ33804.1"/>
    <property type="molecule type" value="Genomic_DNA"/>
</dbReference>
<evidence type="ECO:0000256" key="3">
    <source>
        <dbReference type="ARBA" id="ARBA00005012"/>
    </source>
</evidence>
<dbReference type="GO" id="GO:0008924">
    <property type="term" value="F:L-malate dehydrogenase (quinone) activity"/>
    <property type="evidence" value="ECO:0007669"/>
    <property type="project" value="UniProtKB-UniRule"/>
</dbReference>
<proteinExistence type="inferred from homology"/>
<evidence type="ECO:0000256" key="6">
    <source>
        <dbReference type="ARBA" id="ARBA00022630"/>
    </source>
</evidence>
<evidence type="ECO:0000256" key="8">
    <source>
        <dbReference type="ARBA" id="ARBA00023002"/>
    </source>
</evidence>
<evidence type="ECO:0000256" key="5">
    <source>
        <dbReference type="ARBA" id="ARBA00022532"/>
    </source>
</evidence>
<dbReference type="RefSeq" id="WP_090840470.1">
    <property type="nucleotide sequence ID" value="NZ_FORM01000006.1"/>
</dbReference>
<comment type="catalytic activity">
    <reaction evidence="1 9">
        <text>(S)-malate + a quinone = a quinol + oxaloacetate</text>
        <dbReference type="Rhea" id="RHEA:46012"/>
        <dbReference type="ChEBI" id="CHEBI:15589"/>
        <dbReference type="ChEBI" id="CHEBI:16452"/>
        <dbReference type="ChEBI" id="CHEBI:24646"/>
        <dbReference type="ChEBI" id="CHEBI:132124"/>
        <dbReference type="EC" id="1.1.5.4"/>
    </reaction>
</comment>
<dbReference type="GO" id="GO:0047545">
    <property type="term" value="F:(S)-2-hydroxyglutarate dehydrogenase activity"/>
    <property type="evidence" value="ECO:0007669"/>
    <property type="project" value="TreeGrafter"/>
</dbReference>
<evidence type="ECO:0000256" key="7">
    <source>
        <dbReference type="ARBA" id="ARBA00022827"/>
    </source>
</evidence>
<reference evidence="11" key="1">
    <citation type="submission" date="2016-10" db="EMBL/GenBank/DDBJ databases">
        <authorList>
            <person name="Varghese N."/>
            <person name="Submissions S."/>
        </authorList>
    </citation>
    <scope>NUCLEOTIDE SEQUENCE [LARGE SCALE GENOMIC DNA]</scope>
    <source>
        <strain evidence="11">DSM 28881</strain>
    </source>
</reference>
<comment type="similarity">
    <text evidence="4 9">Belongs to the MQO family.</text>
</comment>
<dbReference type="PANTHER" id="PTHR43104:SF2">
    <property type="entry name" value="L-2-HYDROXYGLUTARATE DEHYDROGENASE, MITOCHONDRIAL"/>
    <property type="match status" value="1"/>
</dbReference>
<dbReference type="EC" id="1.1.5.4" evidence="9"/>
<dbReference type="PANTHER" id="PTHR43104">
    <property type="entry name" value="L-2-HYDROXYGLUTARATE DEHYDROGENASE, MITOCHONDRIAL"/>
    <property type="match status" value="1"/>
</dbReference>
<dbReference type="InterPro" id="IPR006231">
    <property type="entry name" value="MQO"/>
</dbReference>
<keyword evidence="8 9" id="KW-0560">Oxidoreductase</keyword>
<keyword evidence="6 9" id="KW-0285">Flavoprotein</keyword>
<dbReference type="NCBIfam" id="NF003611">
    <property type="entry name" value="PRK05257.3-2"/>
    <property type="match status" value="1"/>
</dbReference>
<evidence type="ECO:0000256" key="9">
    <source>
        <dbReference type="HAMAP-Rule" id="MF_00212"/>
    </source>
</evidence>
<dbReference type="SUPFAM" id="SSF51905">
    <property type="entry name" value="FAD/NAD(P)-binding domain"/>
    <property type="match status" value="1"/>
</dbReference>
<dbReference type="NCBIfam" id="NF009875">
    <property type="entry name" value="PRK13339.1"/>
    <property type="match status" value="1"/>
</dbReference>